<evidence type="ECO:0000313" key="6">
    <source>
        <dbReference type="EMBL" id="KAG0152288.1"/>
    </source>
</evidence>
<dbReference type="GO" id="GO:0005546">
    <property type="term" value="F:phosphatidylinositol-4,5-bisphosphate binding"/>
    <property type="evidence" value="ECO:0007669"/>
    <property type="project" value="InterPro"/>
</dbReference>
<keyword evidence="3 4" id="KW-0268">Exocytosis</keyword>
<dbReference type="PANTHER" id="PTHR12542:SF41">
    <property type="entry name" value="EXOCYST COMPLEX COMPONENT 7"/>
    <property type="match status" value="1"/>
</dbReference>
<dbReference type="GO" id="GO:0005935">
    <property type="term" value="C:cellular bud neck"/>
    <property type="evidence" value="ECO:0007669"/>
    <property type="project" value="UniProtKB-SubCell"/>
</dbReference>
<evidence type="ECO:0000256" key="4">
    <source>
        <dbReference type="RuleBase" id="RU365026"/>
    </source>
</evidence>
<evidence type="ECO:0000313" key="7">
    <source>
        <dbReference type="Proteomes" id="UP000886653"/>
    </source>
</evidence>
<dbReference type="InterPro" id="IPR004140">
    <property type="entry name" value="Exo70"/>
</dbReference>
<dbReference type="OrthoDB" id="1922221at2759"/>
<gene>
    <name evidence="6" type="ORF">CROQUDRAFT_649657</name>
</gene>
<proteinExistence type="inferred from homology"/>
<dbReference type="AlphaFoldDB" id="A0A9P6TIZ9"/>
<keyword evidence="4" id="KW-0653">Protein transport</keyword>
<dbReference type="InterPro" id="IPR016159">
    <property type="entry name" value="Cullin_repeat-like_dom_sf"/>
</dbReference>
<comment type="caution">
    <text evidence="6">The sequence shown here is derived from an EMBL/GenBank/DDBJ whole genome shotgun (WGS) entry which is preliminary data.</text>
</comment>
<dbReference type="Proteomes" id="UP000886653">
    <property type="component" value="Unassembled WGS sequence"/>
</dbReference>
<feature type="domain" description="Exocyst complex subunit Exo70 C-terminal" evidence="5">
    <location>
        <begin position="257"/>
        <end position="655"/>
    </location>
</feature>
<reference evidence="6" key="1">
    <citation type="submission" date="2013-11" db="EMBL/GenBank/DDBJ databases">
        <title>Genome sequence of the fusiform rust pathogen reveals effectors for host alternation and coevolution with pine.</title>
        <authorList>
            <consortium name="DOE Joint Genome Institute"/>
            <person name="Smith K."/>
            <person name="Pendleton A."/>
            <person name="Kubisiak T."/>
            <person name="Anderson C."/>
            <person name="Salamov A."/>
            <person name="Aerts A."/>
            <person name="Riley R."/>
            <person name="Clum A."/>
            <person name="Lindquist E."/>
            <person name="Ence D."/>
            <person name="Campbell M."/>
            <person name="Kronenberg Z."/>
            <person name="Feau N."/>
            <person name="Dhillon B."/>
            <person name="Hamelin R."/>
            <person name="Burleigh J."/>
            <person name="Smith J."/>
            <person name="Yandell M."/>
            <person name="Nelson C."/>
            <person name="Grigoriev I."/>
            <person name="Davis J."/>
        </authorList>
    </citation>
    <scope>NUCLEOTIDE SEQUENCE</scope>
    <source>
        <strain evidence="6">G11</strain>
    </source>
</reference>
<comment type="function">
    <text evidence="4">Involved in the secretory pathway as part of the exocyst complex which tethers secretory vesicles to the sites of exocytosis. Also plays a role in the assembly of the exocyst.</text>
</comment>
<organism evidence="6 7">
    <name type="scientific">Cronartium quercuum f. sp. fusiforme G11</name>
    <dbReference type="NCBI Taxonomy" id="708437"/>
    <lineage>
        <taxon>Eukaryota</taxon>
        <taxon>Fungi</taxon>
        <taxon>Dikarya</taxon>
        <taxon>Basidiomycota</taxon>
        <taxon>Pucciniomycotina</taxon>
        <taxon>Pucciniomycetes</taxon>
        <taxon>Pucciniales</taxon>
        <taxon>Coleosporiaceae</taxon>
        <taxon>Cronartium</taxon>
    </lineage>
</organism>
<sequence>MTISLHDRSIPSATQTTSLDQSAADLVLLSTSLGKSKKITDKLSKMLTGFDERLSRLEKSLAPIHSDTRTLTRINANIEKTLHAVDQVLGNHDAALRQEMVIKNGPDPENLVLFTHALDEVAKSASDLLRTGAGDKQSVEEIEDLLASGAEQLGAIFVKWVKGASEPLADANSYLSEGVQFPSIPSATVTKLSSVSAYLKALPSSLDNNKRLKGIATQSFNQYVELRGRYVVESIRPISSETIDAVRRGAGATAFGNFIECLFHLLQEEYSMLMAVFQGSSTKELKEMFSKIVPPSLELLSETGQSVNSVIKRSLSTYVSSAFDTYEEISSRLDRFDLEIRRRSSRKENELGELLHSFKGSCLRSLPEFIADTKTFGDTAPIGTELNNTHISDMVISMIEYLKMLCGHAEVTETFLVTLGDGNWIFPSASGTAGRSNVGEGADGPELFVKYLNDALMTLLAAVDARSKNLKLPVSSQNTITSATARSGLGAVYVLNNLNYIRREVLESAISDILGKSIEDELNKRVRASKVRYMEIWAPLISALMDAGGDEGKGGFGLGAVKSALPGQQAGAERREVKDRFGRFNDAFEEVVNLHNLAQFDKADAEMRERLRDEIERMVVPTYAKFAQRHEGGQFSKHPSKYLKHTAEQLGERLDKLFQ</sequence>
<evidence type="ECO:0000256" key="2">
    <source>
        <dbReference type="ARBA" id="ARBA00022448"/>
    </source>
</evidence>
<evidence type="ECO:0000256" key="3">
    <source>
        <dbReference type="ARBA" id="ARBA00022483"/>
    </source>
</evidence>
<dbReference type="PANTHER" id="PTHR12542">
    <property type="entry name" value="EXOCYST COMPLEX PROTEIN EXO70"/>
    <property type="match status" value="1"/>
</dbReference>
<comment type="similarity">
    <text evidence="1 4">Belongs to the EXO70 family.</text>
</comment>
<evidence type="ECO:0000256" key="1">
    <source>
        <dbReference type="ARBA" id="ARBA00006756"/>
    </source>
</evidence>
<dbReference type="GO" id="GO:0000145">
    <property type="term" value="C:exocyst"/>
    <property type="evidence" value="ECO:0007669"/>
    <property type="project" value="InterPro"/>
</dbReference>
<dbReference type="GO" id="GO:0015031">
    <property type="term" value="P:protein transport"/>
    <property type="evidence" value="ECO:0007669"/>
    <property type="project" value="UniProtKB-KW"/>
</dbReference>
<name>A0A9P6TIZ9_9BASI</name>
<dbReference type="Gene3D" id="1.20.1280.170">
    <property type="entry name" value="Exocyst complex component Exo70"/>
    <property type="match status" value="1"/>
</dbReference>
<dbReference type="GO" id="GO:0006887">
    <property type="term" value="P:exocytosis"/>
    <property type="evidence" value="ECO:0007669"/>
    <property type="project" value="UniProtKB-KW"/>
</dbReference>
<dbReference type="SUPFAM" id="SSF74788">
    <property type="entry name" value="Cullin repeat-like"/>
    <property type="match status" value="1"/>
</dbReference>
<accession>A0A9P6TIZ9</accession>
<dbReference type="Pfam" id="PF03081">
    <property type="entry name" value="Exo70_C"/>
    <property type="match status" value="1"/>
</dbReference>
<keyword evidence="2 4" id="KW-0813">Transport</keyword>
<dbReference type="EMBL" id="MU167208">
    <property type="protein sequence ID" value="KAG0152288.1"/>
    <property type="molecule type" value="Genomic_DNA"/>
</dbReference>
<dbReference type="InterPro" id="IPR046364">
    <property type="entry name" value="Exo70_C"/>
</dbReference>
<keyword evidence="7" id="KW-1185">Reference proteome</keyword>
<protein>
    <recommendedName>
        <fullName evidence="4">Exocyst complex protein EXO70</fullName>
    </recommendedName>
</protein>
<comment type="subcellular location">
    <subcellularLocation>
        <location evidence="4">Bud</location>
    </subcellularLocation>
    <subcellularLocation>
        <location evidence="4">Bud neck</location>
    </subcellularLocation>
</comment>
<evidence type="ECO:0000259" key="5">
    <source>
        <dbReference type="Pfam" id="PF03081"/>
    </source>
</evidence>